<gene>
    <name evidence="4" type="ORF">HHK36_027631</name>
</gene>
<organism evidence="4 5">
    <name type="scientific">Tetracentron sinense</name>
    <name type="common">Spur-leaf</name>
    <dbReference type="NCBI Taxonomy" id="13715"/>
    <lineage>
        <taxon>Eukaryota</taxon>
        <taxon>Viridiplantae</taxon>
        <taxon>Streptophyta</taxon>
        <taxon>Embryophyta</taxon>
        <taxon>Tracheophyta</taxon>
        <taxon>Spermatophyta</taxon>
        <taxon>Magnoliopsida</taxon>
        <taxon>Trochodendrales</taxon>
        <taxon>Trochodendraceae</taxon>
        <taxon>Tetracentron</taxon>
    </lineage>
</organism>
<dbReference type="OrthoDB" id="1894389at2759"/>
<name>A0A834YEB6_TETSI</name>
<evidence type="ECO:0000256" key="2">
    <source>
        <dbReference type="SAM" id="Phobius"/>
    </source>
</evidence>
<proteinExistence type="predicted"/>
<sequence length="305" mass="34266">MADKDQVFPLAPAGNRPRSDEESATSQSNELRRKKKIKIVAYIAAFAVFQTIIILVFALTVMRIKTPDVKLRSVVVENLNIINGTSPSFSMTLIGQLTVKNKNFGHYKFDSSIATVSYWGMTVGEALIDKGRTKARNTRRMNITMEVTSERLSDDSNLSSDINSGMLMLSSHAKISGKVQLMKIMKKRKTNEMNCTMTSEPTFHRRSKFQRTSSVAAHTPEIATVYRRGVVEDPINFQENSISDHPRHLRPNPVVVTVWSEERPAAPTSSPITFSLRLHVFISPEAGHLLQQNSTIEHLSRPDRI</sequence>
<feature type="domain" description="Late embryogenesis abundant protein LEA-2 subgroup" evidence="3">
    <location>
        <begin position="97"/>
        <end position="196"/>
    </location>
</feature>
<comment type="caution">
    <text evidence="4">The sequence shown here is derived from an EMBL/GenBank/DDBJ whole genome shotgun (WGS) entry which is preliminary data.</text>
</comment>
<dbReference type="OMA" id="RIKNANF"/>
<reference evidence="4 5" key="1">
    <citation type="submission" date="2020-04" db="EMBL/GenBank/DDBJ databases">
        <title>Plant Genome Project.</title>
        <authorList>
            <person name="Zhang R.-G."/>
        </authorList>
    </citation>
    <scope>NUCLEOTIDE SEQUENCE [LARGE SCALE GENOMIC DNA]</scope>
    <source>
        <strain evidence="4">YNK0</strain>
        <tissue evidence="4">Leaf</tissue>
    </source>
</reference>
<dbReference type="AlphaFoldDB" id="A0A834YEB6"/>
<dbReference type="PANTHER" id="PTHR31852">
    <property type="entry name" value="LATE EMBRYOGENESIS ABUNDANT (LEA) HYDROXYPROLINE-RICH GLYCOPROTEIN FAMILY"/>
    <property type="match status" value="1"/>
</dbReference>
<evidence type="ECO:0000313" key="4">
    <source>
        <dbReference type="EMBL" id="KAF8380148.1"/>
    </source>
</evidence>
<keyword evidence="2" id="KW-0472">Membrane</keyword>
<dbReference type="InterPro" id="IPR004864">
    <property type="entry name" value="LEA_2"/>
</dbReference>
<keyword evidence="5" id="KW-1185">Reference proteome</keyword>
<dbReference type="InterPro" id="IPR055301">
    <property type="entry name" value="Lea14-like_2"/>
</dbReference>
<accession>A0A834YEB6</accession>
<dbReference type="Pfam" id="PF03168">
    <property type="entry name" value="LEA_2"/>
    <property type="match status" value="1"/>
</dbReference>
<keyword evidence="2" id="KW-0812">Transmembrane</keyword>
<protein>
    <recommendedName>
        <fullName evidence="3">Late embryogenesis abundant protein LEA-2 subgroup domain-containing protein</fullName>
    </recommendedName>
</protein>
<dbReference type="Gene3D" id="2.60.40.1820">
    <property type="match status" value="1"/>
</dbReference>
<feature type="region of interest" description="Disordered" evidence="1">
    <location>
        <begin position="1"/>
        <end position="28"/>
    </location>
</feature>
<dbReference type="EMBL" id="JABCRI010000021">
    <property type="protein sequence ID" value="KAF8380148.1"/>
    <property type="molecule type" value="Genomic_DNA"/>
</dbReference>
<evidence type="ECO:0000313" key="5">
    <source>
        <dbReference type="Proteomes" id="UP000655225"/>
    </source>
</evidence>
<evidence type="ECO:0000256" key="1">
    <source>
        <dbReference type="SAM" id="MobiDB-lite"/>
    </source>
</evidence>
<evidence type="ECO:0000259" key="3">
    <source>
        <dbReference type="Pfam" id="PF03168"/>
    </source>
</evidence>
<dbReference type="Proteomes" id="UP000655225">
    <property type="component" value="Unassembled WGS sequence"/>
</dbReference>
<keyword evidence="2" id="KW-1133">Transmembrane helix</keyword>
<feature type="transmembrane region" description="Helical" evidence="2">
    <location>
        <begin position="39"/>
        <end position="62"/>
    </location>
</feature>